<organism evidence="7">
    <name type="scientific">Thrips palmi</name>
    <name type="common">Melon thrips</name>
    <dbReference type="NCBI Taxonomy" id="161013"/>
    <lineage>
        <taxon>Eukaryota</taxon>
        <taxon>Metazoa</taxon>
        <taxon>Ecdysozoa</taxon>
        <taxon>Arthropoda</taxon>
        <taxon>Hexapoda</taxon>
        <taxon>Insecta</taxon>
        <taxon>Pterygota</taxon>
        <taxon>Neoptera</taxon>
        <taxon>Paraneoptera</taxon>
        <taxon>Thysanoptera</taxon>
        <taxon>Terebrantia</taxon>
        <taxon>Thripoidea</taxon>
        <taxon>Thripidae</taxon>
        <taxon>Thrips</taxon>
    </lineage>
</organism>
<keyword evidence="6" id="KW-1185">Reference proteome</keyword>
<dbReference type="SUPFAM" id="SSF56801">
    <property type="entry name" value="Acetyl-CoA synthetase-like"/>
    <property type="match status" value="1"/>
</dbReference>
<evidence type="ECO:0000256" key="3">
    <source>
        <dbReference type="ARBA" id="ARBA00023140"/>
    </source>
</evidence>
<dbReference type="InterPro" id="IPR025110">
    <property type="entry name" value="AMP-bd_C"/>
</dbReference>
<dbReference type="OrthoDB" id="10253869at2759"/>
<dbReference type="InterPro" id="IPR042099">
    <property type="entry name" value="ANL_N_sf"/>
</dbReference>
<dbReference type="GO" id="GO:0005777">
    <property type="term" value="C:peroxisome"/>
    <property type="evidence" value="ECO:0007669"/>
    <property type="project" value="UniProtKB-SubCell"/>
</dbReference>
<name>A0A6P8ZZJ4_THRPL</name>
<evidence type="ECO:0000313" key="6">
    <source>
        <dbReference type="Proteomes" id="UP000515158"/>
    </source>
</evidence>
<evidence type="ECO:0000259" key="4">
    <source>
        <dbReference type="Pfam" id="PF00501"/>
    </source>
</evidence>
<dbReference type="InParanoid" id="A0A6P8ZZJ4"/>
<dbReference type="PANTHER" id="PTHR24096:SF353">
    <property type="entry name" value="GH16244P-RELATED"/>
    <property type="match status" value="1"/>
</dbReference>
<dbReference type="PANTHER" id="PTHR24096">
    <property type="entry name" value="LONG-CHAIN-FATTY-ACID--COA LIGASE"/>
    <property type="match status" value="1"/>
</dbReference>
<accession>A0A6P8ZZJ4</accession>
<dbReference type="GO" id="GO:0046949">
    <property type="term" value="P:fatty-acyl-CoA biosynthetic process"/>
    <property type="evidence" value="ECO:0007669"/>
    <property type="project" value="TreeGrafter"/>
</dbReference>
<comment type="subcellular location">
    <subcellularLocation>
        <location evidence="1">Peroxisome</location>
    </subcellularLocation>
</comment>
<dbReference type="FunFam" id="3.30.300.30:FF:000007">
    <property type="entry name" value="4-coumarate--CoA ligase 2"/>
    <property type="match status" value="1"/>
</dbReference>
<dbReference type="RefSeq" id="XP_034250853.1">
    <property type="nucleotide sequence ID" value="XM_034394962.1"/>
</dbReference>
<reference evidence="7" key="1">
    <citation type="submission" date="2025-08" db="UniProtKB">
        <authorList>
            <consortium name="RefSeq"/>
        </authorList>
    </citation>
    <scope>IDENTIFICATION</scope>
    <source>
        <tissue evidence="7">Total insect</tissue>
    </source>
</reference>
<dbReference type="GO" id="GO:0004467">
    <property type="term" value="F:long-chain fatty acid-CoA ligase activity"/>
    <property type="evidence" value="ECO:0007669"/>
    <property type="project" value="TreeGrafter"/>
</dbReference>
<dbReference type="InterPro" id="IPR045851">
    <property type="entry name" value="AMP-bd_C_sf"/>
</dbReference>
<evidence type="ECO:0000256" key="2">
    <source>
        <dbReference type="ARBA" id="ARBA00006432"/>
    </source>
</evidence>
<dbReference type="Pfam" id="PF13193">
    <property type="entry name" value="AMP-binding_C"/>
    <property type="match status" value="1"/>
</dbReference>
<comment type="similarity">
    <text evidence="2">Belongs to the ATP-dependent AMP-binding enzyme family.</text>
</comment>
<dbReference type="KEGG" id="tpal:117651158"/>
<feature type="domain" description="AMP-dependent synthetase/ligase" evidence="4">
    <location>
        <begin position="70"/>
        <end position="432"/>
    </location>
</feature>
<dbReference type="Gene3D" id="3.30.300.30">
    <property type="match status" value="1"/>
</dbReference>
<gene>
    <name evidence="7" type="primary">LOC117651158</name>
</gene>
<proteinExistence type="inferred from homology"/>
<dbReference type="Gene3D" id="3.40.50.12780">
    <property type="entry name" value="N-terminal domain of ligase-like"/>
    <property type="match status" value="1"/>
</dbReference>
<protein>
    <submittedName>
        <fullName evidence="7">Luciferin 4-monooxygenase-like</fullName>
    </submittedName>
</protein>
<dbReference type="Proteomes" id="UP000515158">
    <property type="component" value="Unplaced"/>
</dbReference>
<dbReference type="PROSITE" id="PS00455">
    <property type="entry name" value="AMP_BINDING"/>
    <property type="match status" value="1"/>
</dbReference>
<dbReference type="AlphaFoldDB" id="A0A6P8ZZJ4"/>
<evidence type="ECO:0000313" key="7">
    <source>
        <dbReference type="RefSeq" id="XP_034250853.1"/>
    </source>
</evidence>
<dbReference type="InterPro" id="IPR000873">
    <property type="entry name" value="AMP-dep_synth/lig_dom"/>
</dbReference>
<evidence type="ECO:0000256" key="1">
    <source>
        <dbReference type="ARBA" id="ARBA00004275"/>
    </source>
</evidence>
<dbReference type="InterPro" id="IPR020845">
    <property type="entry name" value="AMP-binding_CS"/>
</dbReference>
<feature type="domain" description="AMP-binding enzyme C-terminal" evidence="5">
    <location>
        <begin position="484"/>
        <end position="558"/>
    </location>
</feature>
<dbReference type="Pfam" id="PF00501">
    <property type="entry name" value="AMP-binding"/>
    <property type="match status" value="1"/>
</dbReference>
<keyword evidence="3" id="KW-0576">Peroxisome</keyword>
<evidence type="ECO:0000259" key="5">
    <source>
        <dbReference type="Pfam" id="PF13193"/>
    </source>
</evidence>
<sequence length="574" mass="61661">MGLACSCGDMRVVSAVSVADRPPAEAEPEAAAVADGLMDDDGVIRGADGPEADVSLGEFLLQHLREHAAAQRVAQVDASTGDVWSFQTLLSEAVQVASALAEDGLGPGDTIAFFSKNYHELYGGVLGCVLAGITVATMVPTHGPAELKHQLLLCMPKAIFVEAELLPRTQEALDGFPADVRVFTLQTVADDEVTSYAALSERGFDTDPDAYSPAEIPDRKSHVAFILYSSGTTGLPKGVQIPNHGLTTMIMNVSGLPTDLEGVGDVLTVLVLAPISWISGVVLLLKATQVGARRVSMANPVPKTVLSCLQTYKVNVWPTAPSVLLGLVHHPARRLFNFSSIKCILSGGGPLSAELQEEVSRKLGCLVVQGYGSTEMGILVTASPGQNKPGSLGVIEDKVSVRLVDLDTNEVIREPGRVGEMRARGPCNMIGYIGNPEATAECYDEEGWFKTGDLVYFDSDGFFFYVDRLKEMIKYKSHQVAPTEVEALLVTHPAVRDACVMGIPNLMDGEHPMAFVVRSKKVEAQELQDFVAQRLSEPKHLRGGIIFLDSIPRTVTGKTQRAALKKILAERREE</sequence>
<dbReference type="GeneID" id="117651158"/>